<dbReference type="RefSeq" id="WP_066876981.1">
    <property type="nucleotide sequence ID" value="NZ_LNQB01000083.1"/>
</dbReference>
<dbReference type="STRING" id="36856.ATB98_06810"/>
<organism evidence="9 10">
    <name type="scientific">Sinorhizobium saheli</name>
    <dbReference type="NCBI Taxonomy" id="36856"/>
    <lineage>
        <taxon>Bacteria</taxon>
        <taxon>Pseudomonadati</taxon>
        <taxon>Pseudomonadota</taxon>
        <taxon>Alphaproteobacteria</taxon>
        <taxon>Hyphomicrobiales</taxon>
        <taxon>Rhizobiaceae</taxon>
        <taxon>Sinorhizobium/Ensifer group</taxon>
        <taxon>Sinorhizobium</taxon>
    </lineage>
</organism>
<keyword evidence="3" id="KW-1003">Cell membrane</keyword>
<gene>
    <name evidence="9" type="ORF">ATB98_06810</name>
</gene>
<feature type="transmembrane region" description="Helical" evidence="7">
    <location>
        <begin position="182"/>
        <end position="205"/>
    </location>
</feature>
<evidence type="ECO:0000256" key="5">
    <source>
        <dbReference type="ARBA" id="ARBA00022989"/>
    </source>
</evidence>
<dbReference type="InterPro" id="IPR000515">
    <property type="entry name" value="MetI-like"/>
</dbReference>
<feature type="domain" description="ABC transmembrane type-1" evidence="8">
    <location>
        <begin position="94"/>
        <end position="309"/>
    </location>
</feature>
<dbReference type="InterPro" id="IPR035906">
    <property type="entry name" value="MetI-like_sf"/>
</dbReference>
<reference evidence="9 10" key="1">
    <citation type="submission" date="2015-11" db="EMBL/GenBank/DDBJ databases">
        <title>Ensifer anhuiense sp. nov., an effective nitrogen fixation bacterium with Glycine soja.</title>
        <authorList>
            <person name="Yan H."/>
            <person name="Chen W."/>
        </authorList>
    </citation>
    <scope>NUCLEOTIDE SEQUENCE [LARGE SCALE GENOMIC DNA]</scope>
    <source>
        <strain evidence="9 10">LMG 7837</strain>
    </source>
</reference>
<evidence type="ECO:0000313" key="9">
    <source>
        <dbReference type="EMBL" id="OAP42110.1"/>
    </source>
</evidence>
<evidence type="ECO:0000256" key="7">
    <source>
        <dbReference type="RuleBase" id="RU363032"/>
    </source>
</evidence>
<keyword evidence="5 7" id="KW-1133">Transmembrane helix</keyword>
<dbReference type="SUPFAM" id="SSF161098">
    <property type="entry name" value="MetI-like"/>
    <property type="match status" value="1"/>
</dbReference>
<evidence type="ECO:0000256" key="3">
    <source>
        <dbReference type="ARBA" id="ARBA00022475"/>
    </source>
</evidence>
<dbReference type="Gene3D" id="1.10.3720.10">
    <property type="entry name" value="MetI-like"/>
    <property type="match status" value="1"/>
</dbReference>
<evidence type="ECO:0000313" key="10">
    <source>
        <dbReference type="Proteomes" id="UP000078507"/>
    </source>
</evidence>
<keyword evidence="10" id="KW-1185">Reference proteome</keyword>
<dbReference type="PANTHER" id="PTHR30193">
    <property type="entry name" value="ABC TRANSPORTER PERMEASE PROTEIN"/>
    <property type="match status" value="1"/>
</dbReference>
<accession>A0A178Y3G4</accession>
<name>A0A178Y3G4_SINSA</name>
<dbReference type="EMBL" id="LNQB01000083">
    <property type="protein sequence ID" value="OAP42110.1"/>
    <property type="molecule type" value="Genomic_DNA"/>
</dbReference>
<dbReference type="Proteomes" id="UP000078507">
    <property type="component" value="Unassembled WGS sequence"/>
</dbReference>
<dbReference type="PANTHER" id="PTHR30193:SF37">
    <property type="entry name" value="INNER MEMBRANE ABC TRANSPORTER PERMEASE PROTEIN YCJO"/>
    <property type="match status" value="1"/>
</dbReference>
<dbReference type="GO" id="GO:0005886">
    <property type="term" value="C:plasma membrane"/>
    <property type="evidence" value="ECO:0007669"/>
    <property type="project" value="UniProtKB-SubCell"/>
</dbReference>
<evidence type="ECO:0000259" key="8">
    <source>
        <dbReference type="PROSITE" id="PS50928"/>
    </source>
</evidence>
<feature type="transmembrane region" description="Helical" evidence="7">
    <location>
        <begin position="131"/>
        <end position="151"/>
    </location>
</feature>
<comment type="similarity">
    <text evidence="7">Belongs to the binding-protein-dependent transport system permease family.</text>
</comment>
<proteinExistence type="inferred from homology"/>
<protein>
    <submittedName>
        <fullName evidence="9">ABC transporter permease</fullName>
    </submittedName>
</protein>
<sequence>MTLQQPALTATAALARPARRKGKGRRDRGRLFQEIGMLAPAVALLTVFLIVPFLLSFWTAMTNQPLVPRPTPVRFIGLINFLRIFRDDLFWTSLWNVSRFTFWILPVQCGLAFATALLLHQKLPLRNFFRGLFFLPAITSMVVVCVIWGTLFQYPTGPLNQVIGFLSGGLIQPIDWLGDPNWAMFSIVLLSAWQAYGFQMIVYLAGLQGIPDELYDAAKIDGANAFQRFWHVTMPGLRPTHVFVLVITTIQAFKLYTQVAILTQGGPKSSTETVVHYMVRAGFEEQKLGLASAVSVILFLIVLVIALLQRQLLRRFDV</sequence>
<dbReference type="Pfam" id="PF00528">
    <property type="entry name" value="BPD_transp_1"/>
    <property type="match status" value="1"/>
</dbReference>
<feature type="transmembrane region" description="Helical" evidence="7">
    <location>
        <begin position="35"/>
        <end position="58"/>
    </location>
</feature>
<evidence type="ECO:0000256" key="2">
    <source>
        <dbReference type="ARBA" id="ARBA00022448"/>
    </source>
</evidence>
<evidence type="ECO:0000256" key="4">
    <source>
        <dbReference type="ARBA" id="ARBA00022692"/>
    </source>
</evidence>
<dbReference type="InterPro" id="IPR051393">
    <property type="entry name" value="ABC_transporter_permease"/>
</dbReference>
<dbReference type="CDD" id="cd06261">
    <property type="entry name" value="TM_PBP2"/>
    <property type="match status" value="1"/>
</dbReference>
<evidence type="ECO:0000256" key="1">
    <source>
        <dbReference type="ARBA" id="ARBA00004651"/>
    </source>
</evidence>
<keyword evidence="6 7" id="KW-0472">Membrane</keyword>
<dbReference type="PROSITE" id="PS50928">
    <property type="entry name" value="ABC_TM1"/>
    <property type="match status" value="1"/>
</dbReference>
<keyword evidence="4 7" id="KW-0812">Transmembrane</keyword>
<dbReference type="GO" id="GO:0055085">
    <property type="term" value="P:transmembrane transport"/>
    <property type="evidence" value="ECO:0007669"/>
    <property type="project" value="InterPro"/>
</dbReference>
<comment type="caution">
    <text evidence="9">The sequence shown here is derived from an EMBL/GenBank/DDBJ whole genome shotgun (WGS) entry which is preliminary data.</text>
</comment>
<feature type="transmembrane region" description="Helical" evidence="7">
    <location>
        <begin position="288"/>
        <end position="308"/>
    </location>
</feature>
<comment type="subcellular location">
    <subcellularLocation>
        <location evidence="1 7">Cell membrane</location>
        <topology evidence="1 7">Multi-pass membrane protein</topology>
    </subcellularLocation>
</comment>
<feature type="transmembrane region" description="Helical" evidence="7">
    <location>
        <begin position="100"/>
        <end position="119"/>
    </location>
</feature>
<keyword evidence="2 7" id="KW-0813">Transport</keyword>
<evidence type="ECO:0000256" key="6">
    <source>
        <dbReference type="ARBA" id="ARBA00023136"/>
    </source>
</evidence>
<dbReference type="AlphaFoldDB" id="A0A178Y3G4"/>
<dbReference type="OrthoDB" id="9773727at2"/>